<gene>
    <name evidence="11" type="ORF">RDWZM_004947</name>
</gene>
<dbReference type="Pfam" id="PF00149">
    <property type="entry name" value="Metallophos"/>
    <property type="match status" value="1"/>
</dbReference>
<evidence type="ECO:0000256" key="2">
    <source>
        <dbReference type="ARBA" id="ARBA00008294"/>
    </source>
</evidence>
<dbReference type="PANTHER" id="PTHR11668">
    <property type="entry name" value="SERINE/THREONINE PROTEIN PHOSPHATASE"/>
    <property type="match status" value="1"/>
</dbReference>
<sequence>MGPKRTKNVSCWMESTISKSSKHIINSPIVNQFKNEKTSTQTPKTSTSIYDNSCFLLYCLTHQRILLSSFKGNRFLPFVQLSPKQSWRSTSIDAVLHLIIRINNSLAADKTLFKYYRSNLPFQSFKLIHLFRYQLPQTRRFIIRVIYAIEIDSTKIKCCEQSNDTQYGWYNLNEVANGRVVNLCGPEVSFFASRIISQNQIVIPKLVEYGLNSILRYVSDYEQINGNLDQDWNENSQELSALLINLTANDIERLYEDFIEHCFPSFFLTRQSFTMFMKQRQIESDTKILSRYFTIFCIKSKQFLHFNELLFGLASIDHRTPHAKARMLFIFNYYDYDCDSRLNFEEFRRLMFDLFQRKPSNQTVKEMMRKLISCDVQSTFDQNEECKLFVTFEQFRYAIVNHIFRGTSRLCRTKVSPFGQVTRYLSVRKLNKIINDRTKLISVFVNRRYEGKCGSCVSNKPYQISNNVTYLKSNGQWLHSKRLKSSLNVNTYSNEVTFNHKSALHCLLQQIRDFNQTKKVNFGNNKCGLFSKEPEAYLVQFIDDIKKIAVDVGKLVESEDRVLNLCDPTTIIGDIHGNLEDLLTMERTLWPRVPLLTGNYLFLGDFVDRGRWGFESFLYLMILKLLCPTKIYLLRGNHEIRSIQMKYSFYDELISKYGCTHGKTLFDSYNDVFDRLPFAAIVGRSIFAGHGGIPRSCINLNTLNTIAPRILPNPQQTSVAVWEILWSDPIEFAHFEEIALTSGTRISLQDSTYMFMNNIKRGTGYLFNEYAAFEFLRHNQLHFIVRAHEVPAEGFRFNFGTMCLTIFSCSHYCGNQNKCAVLLVDRDGRLRVIRIDTDMNGSPMNVLV</sequence>
<dbReference type="InterPro" id="IPR011992">
    <property type="entry name" value="EF-hand-dom_pair"/>
</dbReference>
<protein>
    <recommendedName>
        <fullName evidence="9">Serine/threonine-protein phosphatase</fullName>
        <ecNumber evidence="9">3.1.3.16</ecNumber>
    </recommendedName>
</protein>
<keyword evidence="6" id="KW-0464">Manganese</keyword>
<dbReference type="EMBL" id="JAPWDV010000002">
    <property type="protein sequence ID" value="KAJ6219135.1"/>
    <property type="molecule type" value="Genomic_DNA"/>
</dbReference>
<dbReference type="AlphaFoldDB" id="A0A9Q0M4U6"/>
<evidence type="ECO:0000313" key="11">
    <source>
        <dbReference type="EMBL" id="KAJ6219135.1"/>
    </source>
</evidence>
<name>A0A9Q0M4U6_BLOTA</name>
<reference evidence="11" key="1">
    <citation type="submission" date="2022-12" db="EMBL/GenBank/DDBJ databases">
        <title>Genome assemblies of Blomia tropicalis.</title>
        <authorList>
            <person name="Cui Y."/>
        </authorList>
    </citation>
    <scope>NUCLEOTIDE SEQUENCE</scope>
    <source>
        <tissue evidence="11">Adult mites</tissue>
    </source>
</reference>
<organism evidence="11 12">
    <name type="scientific">Blomia tropicalis</name>
    <name type="common">Mite</name>
    <dbReference type="NCBI Taxonomy" id="40697"/>
    <lineage>
        <taxon>Eukaryota</taxon>
        <taxon>Metazoa</taxon>
        <taxon>Ecdysozoa</taxon>
        <taxon>Arthropoda</taxon>
        <taxon>Chelicerata</taxon>
        <taxon>Arachnida</taxon>
        <taxon>Acari</taxon>
        <taxon>Acariformes</taxon>
        <taxon>Sarcoptiformes</taxon>
        <taxon>Astigmata</taxon>
        <taxon>Glycyphagoidea</taxon>
        <taxon>Echimyopodidae</taxon>
        <taxon>Blomia</taxon>
    </lineage>
</organism>
<evidence type="ECO:0000256" key="9">
    <source>
        <dbReference type="RuleBase" id="RU004273"/>
    </source>
</evidence>
<comment type="caution">
    <text evidence="11">The sequence shown here is derived from an EMBL/GenBank/DDBJ whole genome shotgun (WGS) entry which is preliminary data.</text>
</comment>
<comment type="similarity">
    <text evidence="2 9">Belongs to the PPP phosphatase family.</text>
</comment>
<dbReference type="PRINTS" id="PR00114">
    <property type="entry name" value="STPHPHTASE"/>
</dbReference>
<feature type="domain" description="EF-hand" evidence="10">
    <location>
        <begin position="322"/>
        <end position="357"/>
    </location>
</feature>
<evidence type="ECO:0000256" key="4">
    <source>
        <dbReference type="ARBA" id="ARBA00022801"/>
    </source>
</evidence>
<dbReference type="InterPro" id="IPR029052">
    <property type="entry name" value="Metallo-depent_PP-like"/>
</dbReference>
<keyword evidence="3" id="KW-0479">Metal-binding</keyword>
<dbReference type="GO" id="GO:0005737">
    <property type="term" value="C:cytoplasm"/>
    <property type="evidence" value="ECO:0007669"/>
    <property type="project" value="TreeGrafter"/>
</dbReference>
<evidence type="ECO:0000313" key="12">
    <source>
        <dbReference type="Proteomes" id="UP001142055"/>
    </source>
</evidence>
<keyword evidence="5" id="KW-0904">Protein phosphatase</keyword>
<evidence type="ECO:0000256" key="7">
    <source>
        <dbReference type="ARBA" id="ARBA00047761"/>
    </source>
</evidence>
<dbReference type="EC" id="3.1.3.16" evidence="9"/>
<dbReference type="SMART" id="SM00156">
    <property type="entry name" value="PP2Ac"/>
    <property type="match status" value="1"/>
</dbReference>
<dbReference type="InterPro" id="IPR050341">
    <property type="entry name" value="PP1_catalytic_subunit"/>
</dbReference>
<comment type="cofactor">
    <cofactor evidence="1">
        <name>Mn(2+)</name>
        <dbReference type="ChEBI" id="CHEBI:29035"/>
    </cofactor>
</comment>
<dbReference type="PROSITE" id="PS50222">
    <property type="entry name" value="EF_HAND_2"/>
    <property type="match status" value="1"/>
</dbReference>
<proteinExistence type="inferred from homology"/>
<dbReference type="InterPro" id="IPR006186">
    <property type="entry name" value="Ser/Thr-sp_prot-phosphatase"/>
</dbReference>
<evidence type="ECO:0000256" key="6">
    <source>
        <dbReference type="ARBA" id="ARBA00023211"/>
    </source>
</evidence>
<dbReference type="PROSITE" id="PS00125">
    <property type="entry name" value="SER_THR_PHOSPHATASE"/>
    <property type="match status" value="1"/>
</dbReference>
<evidence type="ECO:0000256" key="5">
    <source>
        <dbReference type="ARBA" id="ARBA00022912"/>
    </source>
</evidence>
<keyword evidence="12" id="KW-1185">Reference proteome</keyword>
<dbReference type="SUPFAM" id="SSF47473">
    <property type="entry name" value="EF-hand"/>
    <property type="match status" value="1"/>
</dbReference>
<dbReference type="GO" id="GO:0004722">
    <property type="term" value="F:protein serine/threonine phosphatase activity"/>
    <property type="evidence" value="ECO:0007669"/>
    <property type="project" value="UniProtKB-EC"/>
</dbReference>
<dbReference type="CDD" id="cd00144">
    <property type="entry name" value="MPP_PPP_family"/>
    <property type="match status" value="1"/>
</dbReference>
<dbReference type="SUPFAM" id="SSF56300">
    <property type="entry name" value="Metallo-dependent phosphatases"/>
    <property type="match status" value="1"/>
</dbReference>
<dbReference type="GO" id="GO:0005634">
    <property type="term" value="C:nucleus"/>
    <property type="evidence" value="ECO:0007669"/>
    <property type="project" value="TreeGrafter"/>
</dbReference>
<dbReference type="GO" id="GO:0005509">
    <property type="term" value="F:calcium ion binding"/>
    <property type="evidence" value="ECO:0007669"/>
    <property type="project" value="InterPro"/>
</dbReference>
<evidence type="ECO:0000256" key="8">
    <source>
        <dbReference type="ARBA" id="ARBA00048336"/>
    </source>
</evidence>
<evidence type="ECO:0000259" key="10">
    <source>
        <dbReference type="PROSITE" id="PS50222"/>
    </source>
</evidence>
<dbReference type="Gene3D" id="3.60.21.10">
    <property type="match status" value="1"/>
</dbReference>
<dbReference type="Proteomes" id="UP001142055">
    <property type="component" value="Chromosome 2"/>
</dbReference>
<dbReference type="PANTHER" id="PTHR11668:SF300">
    <property type="entry name" value="SERINE_THREONINE-PROTEIN PHOSPHATASE"/>
    <property type="match status" value="1"/>
</dbReference>
<accession>A0A9Q0M4U6</accession>
<dbReference type="Gene3D" id="1.10.238.10">
    <property type="entry name" value="EF-hand"/>
    <property type="match status" value="1"/>
</dbReference>
<keyword evidence="4 9" id="KW-0378">Hydrolase</keyword>
<dbReference type="InterPro" id="IPR002048">
    <property type="entry name" value="EF_hand_dom"/>
</dbReference>
<dbReference type="InterPro" id="IPR004843">
    <property type="entry name" value="Calcineurin-like_PHP"/>
</dbReference>
<comment type="catalytic activity">
    <reaction evidence="7">
        <text>O-phospho-L-seryl-[protein] + H2O = L-seryl-[protein] + phosphate</text>
        <dbReference type="Rhea" id="RHEA:20629"/>
        <dbReference type="Rhea" id="RHEA-COMP:9863"/>
        <dbReference type="Rhea" id="RHEA-COMP:11604"/>
        <dbReference type="ChEBI" id="CHEBI:15377"/>
        <dbReference type="ChEBI" id="CHEBI:29999"/>
        <dbReference type="ChEBI" id="CHEBI:43474"/>
        <dbReference type="ChEBI" id="CHEBI:83421"/>
        <dbReference type="EC" id="3.1.3.16"/>
    </reaction>
</comment>
<comment type="catalytic activity">
    <reaction evidence="8 9">
        <text>O-phospho-L-threonyl-[protein] + H2O = L-threonyl-[protein] + phosphate</text>
        <dbReference type="Rhea" id="RHEA:47004"/>
        <dbReference type="Rhea" id="RHEA-COMP:11060"/>
        <dbReference type="Rhea" id="RHEA-COMP:11605"/>
        <dbReference type="ChEBI" id="CHEBI:15377"/>
        <dbReference type="ChEBI" id="CHEBI:30013"/>
        <dbReference type="ChEBI" id="CHEBI:43474"/>
        <dbReference type="ChEBI" id="CHEBI:61977"/>
        <dbReference type="EC" id="3.1.3.16"/>
    </reaction>
</comment>
<evidence type="ECO:0000256" key="1">
    <source>
        <dbReference type="ARBA" id="ARBA00001936"/>
    </source>
</evidence>
<evidence type="ECO:0000256" key="3">
    <source>
        <dbReference type="ARBA" id="ARBA00022723"/>
    </source>
</evidence>